<evidence type="ECO:0000313" key="2">
    <source>
        <dbReference type="EMBL" id="RSM19105.1"/>
    </source>
</evidence>
<dbReference type="Proteomes" id="UP000288429">
    <property type="component" value="Unassembled WGS sequence"/>
</dbReference>
<evidence type="ECO:0000313" key="3">
    <source>
        <dbReference type="Proteomes" id="UP000288429"/>
    </source>
</evidence>
<dbReference type="EMBL" id="NIZV01000015">
    <property type="protein sequence ID" value="RSM19105.1"/>
    <property type="molecule type" value="Genomic_DNA"/>
</dbReference>
<proteinExistence type="predicted"/>
<sequence length="126" mass="13950">MDKTVAITIQKQHRKADLTKWPLNANGPTNDPDFVRIWDVNDSTDGASHTPPTKKQESGKKAGKAKKRSTGDLTEARTGFLDDLRNTVAGVAAEKFLIEKLVEDSVHLKDANRNLSHKVSSMANRR</sequence>
<gene>
    <name evidence="2" type="ORF">CDV31_002026</name>
</gene>
<feature type="region of interest" description="Disordered" evidence="1">
    <location>
        <begin position="19"/>
        <end position="72"/>
    </location>
</feature>
<reference evidence="2 3" key="1">
    <citation type="submission" date="2017-06" db="EMBL/GenBank/DDBJ databases">
        <title>Cmopartive genomic analysis of Ambrosia Fusariam Clade fungi.</title>
        <authorList>
            <person name="Stajich J.E."/>
            <person name="Carrillo J."/>
            <person name="Kijimoto T."/>
            <person name="Eskalen A."/>
            <person name="O'Donnell K."/>
            <person name="Kasson M."/>
        </authorList>
    </citation>
    <scope>NUCLEOTIDE SEQUENCE [LARGE SCALE GENOMIC DNA]</scope>
    <source>
        <strain evidence="2 3">NRRL 20438</strain>
    </source>
</reference>
<evidence type="ECO:0000256" key="1">
    <source>
        <dbReference type="SAM" id="MobiDB-lite"/>
    </source>
</evidence>
<dbReference type="AlphaFoldDB" id="A0A428UXR5"/>
<keyword evidence="3" id="KW-1185">Reference proteome</keyword>
<name>A0A428UXR5_9HYPO</name>
<protein>
    <submittedName>
        <fullName evidence="2">Uncharacterized protein</fullName>
    </submittedName>
</protein>
<comment type="caution">
    <text evidence="2">The sequence shown here is derived from an EMBL/GenBank/DDBJ whole genome shotgun (WGS) entry which is preliminary data.</text>
</comment>
<accession>A0A428UXR5</accession>
<organism evidence="2 3">
    <name type="scientific">Fusarium ambrosium</name>
    <dbReference type="NCBI Taxonomy" id="131363"/>
    <lineage>
        <taxon>Eukaryota</taxon>
        <taxon>Fungi</taxon>
        <taxon>Dikarya</taxon>
        <taxon>Ascomycota</taxon>
        <taxon>Pezizomycotina</taxon>
        <taxon>Sordariomycetes</taxon>
        <taxon>Hypocreomycetidae</taxon>
        <taxon>Hypocreales</taxon>
        <taxon>Nectriaceae</taxon>
        <taxon>Fusarium</taxon>
        <taxon>Fusarium solani species complex</taxon>
    </lineage>
</organism>
<feature type="compositionally biased region" description="Polar residues" evidence="1">
    <location>
        <begin position="41"/>
        <end position="53"/>
    </location>
</feature>